<reference evidence="3" key="1">
    <citation type="journal article" date="2014" name="Int. J. Syst. Evol. Microbiol.">
        <title>Complete genome sequence of Corynebacterium casei LMG S-19264T (=DSM 44701T), isolated from a smear-ripened cheese.</title>
        <authorList>
            <consortium name="US DOE Joint Genome Institute (JGI-PGF)"/>
            <person name="Walter F."/>
            <person name="Albersmeier A."/>
            <person name="Kalinowski J."/>
            <person name="Ruckert C."/>
        </authorList>
    </citation>
    <scope>NUCLEOTIDE SEQUENCE</scope>
    <source>
        <strain evidence="3">CGMCC 1.15454</strain>
    </source>
</reference>
<feature type="transmembrane region" description="Helical" evidence="1">
    <location>
        <begin position="123"/>
        <end position="151"/>
    </location>
</feature>
<keyword evidence="1" id="KW-0472">Membrane</keyword>
<accession>A0A9W5TWW2</accession>
<organism evidence="3 4">
    <name type="scientific">Lentibacillus populi</name>
    <dbReference type="NCBI Taxonomy" id="1827502"/>
    <lineage>
        <taxon>Bacteria</taxon>
        <taxon>Bacillati</taxon>
        <taxon>Bacillota</taxon>
        <taxon>Bacilli</taxon>
        <taxon>Bacillales</taxon>
        <taxon>Bacillaceae</taxon>
        <taxon>Lentibacillus</taxon>
    </lineage>
</organism>
<evidence type="ECO:0000256" key="1">
    <source>
        <dbReference type="SAM" id="Phobius"/>
    </source>
</evidence>
<feature type="transmembrane region" description="Helical" evidence="1">
    <location>
        <begin position="44"/>
        <end position="62"/>
    </location>
</feature>
<name>A0A9W5TWW2_9BACI</name>
<dbReference type="InterPro" id="IPR009936">
    <property type="entry name" value="DUF1468"/>
</dbReference>
<sequence>MNVHEKLKTKDLIAAIALLIISIIIYTDTFNMKTLTVSQVGPDFAPRVVSIGIFILSLILLFQTLKDWIMAAKNVSSAKASYIKDAKEMESNKGYENDNDVQDHVSATLIEDKASRWLRYKNVLITTVLIVLYILLMPIIGFLITTAVYLFIQFCLLGQRKYWNIPLFLILSILTSVIVYYVFRLGFEVMLPAGILG</sequence>
<evidence type="ECO:0000313" key="3">
    <source>
        <dbReference type="EMBL" id="GGB38990.1"/>
    </source>
</evidence>
<feature type="transmembrane region" description="Helical" evidence="1">
    <location>
        <begin position="163"/>
        <end position="183"/>
    </location>
</feature>
<proteinExistence type="predicted"/>
<comment type="caution">
    <text evidence="3">The sequence shown here is derived from an EMBL/GenBank/DDBJ whole genome shotgun (WGS) entry which is preliminary data.</text>
</comment>
<keyword evidence="1" id="KW-0812">Transmembrane</keyword>
<dbReference type="Proteomes" id="UP000621492">
    <property type="component" value="Unassembled WGS sequence"/>
</dbReference>
<dbReference type="AlphaFoldDB" id="A0A9W5TWW2"/>
<evidence type="ECO:0000259" key="2">
    <source>
        <dbReference type="Pfam" id="PF07331"/>
    </source>
</evidence>
<evidence type="ECO:0000313" key="4">
    <source>
        <dbReference type="Proteomes" id="UP000621492"/>
    </source>
</evidence>
<dbReference type="EMBL" id="BMJD01000009">
    <property type="protein sequence ID" value="GGB38990.1"/>
    <property type="molecule type" value="Genomic_DNA"/>
</dbReference>
<protein>
    <recommendedName>
        <fullName evidence="2">DUF1468 domain-containing protein</fullName>
    </recommendedName>
</protein>
<keyword evidence="4" id="KW-1185">Reference proteome</keyword>
<dbReference type="RefSeq" id="WP_188724897.1">
    <property type="nucleotide sequence ID" value="NZ_BMJD01000009.1"/>
</dbReference>
<feature type="domain" description="DUF1468" evidence="2">
    <location>
        <begin position="13"/>
        <end position="192"/>
    </location>
</feature>
<reference evidence="3" key="2">
    <citation type="submission" date="2020-09" db="EMBL/GenBank/DDBJ databases">
        <authorList>
            <person name="Sun Q."/>
            <person name="Zhou Y."/>
        </authorList>
    </citation>
    <scope>NUCLEOTIDE SEQUENCE</scope>
    <source>
        <strain evidence="3">CGMCC 1.15454</strain>
    </source>
</reference>
<dbReference type="Pfam" id="PF07331">
    <property type="entry name" value="TctB"/>
    <property type="match status" value="1"/>
</dbReference>
<gene>
    <name evidence="3" type="ORF">GCM10011409_15650</name>
</gene>
<feature type="transmembrane region" description="Helical" evidence="1">
    <location>
        <begin position="12"/>
        <end position="32"/>
    </location>
</feature>
<keyword evidence="1" id="KW-1133">Transmembrane helix</keyword>